<organism evidence="2 3">
    <name type="scientific">Rhodopirellula sallentina SM41</name>
    <dbReference type="NCBI Taxonomy" id="1263870"/>
    <lineage>
        <taxon>Bacteria</taxon>
        <taxon>Pseudomonadati</taxon>
        <taxon>Planctomycetota</taxon>
        <taxon>Planctomycetia</taxon>
        <taxon>Pirellulales</taxon>
        <taxon>Pirellulaceae</taxon>
        <taxon>Rhodopirellula</taxon>
    </lineage>
</organism>
<dbReference type="AlphaFoldDB" id="M5UAP2"/>
<gene>
    <name evidence="2" type="ORF">RSSM_03647</name>
</gene>
<dbReference type="Proteomes" id="UP000011885">
    <property type="component" value="Unassembled WGS sequence"/>
</dbReference>
<protein>
    <submittedName>
        <fullName evidence="2">Uncharacterized protein</fullName>
    </submittedName>
</protein>
<evidence type="ECO:0000313" key="3">
    <source>
        <dbReference type="Proteomes" id="UP000011885"/>
    </source>
</evidence>
<feature type="region of interest" description="Disordered" evidence="1">
    <location>
        <begin position="1"/>
        <end position="21"/>
    </location>
</feature>
<dbReference type="EMBL" id="ANOH01000250">
    <property type="protein sequence ID" value="EMI54911.1"/>
    <property type="molecule type" value="Genomic_DNA"/>
</dbReference>
<sequence length="40" mass="4501">PERSDLALPRDRATGKTLRRRRLDLARPLAAQYNQSVAPA</sequence>
<comment type="caution">
    <text evidence="2">The sequence shown here is derived from an EMBL/GenBank/DDBJ whole genome shotgun (WGS) entry which is preliminary data.</text>
</comment>
<feature type="non-terminal residue" evidence="2">
    <location>
        <position position="1"/>
    </location>
</feature>
<accession>M5UAP2</accession>
<keyword evidence="3" id="KW-1185">Reference proteome</keyword>
<evidence type="ECO:0000256" key="1">
    <source>
        <dbReference type="SAM" id="MobiDB-lite"/>
    </source>
</evidence>
<reference evidence="2 3" key="1">
    <citation type="journal article" date="2013" name="Mar. Genomics">
        <title>Expression of sulfatases in Rhodopirellula baltica and the diversity of sulfatases in the genus Rhodopirellula.</title>
        <authorList>
            <person name="Wegner C.E."/>
            <person name="Richter-Heitmann T."/>
            <person name="Klindworth A."/>
            <person name="Klockow C."/>
            <person name="Richter M."/>
            <person name="Achstetter T."/>
            <person name="Glockner F.O."/>
            <person name="Harder J."/>
        </authorList>
    </citation>
    <scope>NUCLEOTIDE SEQUENCE [LARGE SCALE GENOMIC DNA]</scope>
    <source>
        <strain evidence="2 3">SM41</strain>
    </source>
</reference>
<feature type="compositionally biased region" description="Basic and acidic residues" evidence="1">
    <location>
        <begin position="1"/>
        <end position="14"/>
    </location>
</feature>
<name>M5UAP2_9BACT</name>
<proteinExistence type="predicted"/>
<evidence type="ECO:0000313" key="2">
    <source>
        <dbReference type="EMBL" id="EMI54911.1"/>
    </source>
</evidence>